<comment type="caution">
    <text evidence="6">The sequence shown here is derived from an EMBL/GenBank/DDBJ whole genome shotgun (WGS) entry which is preliminary data.</text>
</comment>
<feature type="compositionally biased region" description="Basic residues" evidence="5">
    <location>
        <begin position="496"/>
        <end position="511"/>
    </location>
</feature>
<evidence type="ECO:0000256" key="2">
    <source>
        <dbReference type="ARBA" id="ARBA00017589"/>
    </source>
</evidence>
<dbReference type="STRING" id="6573.A0A210R1H9"/>
<evidence type="ECO:0000256" key="5">
    <source>
        <dbReference type="SAM" id="MobiDB-lite"/>
    </source>
</evidence>
<evidence type="ECO:0000313" key="7">
    <source>
        <dbReference type="Proteomes" id="UP000242188"/>
    </source>
</evidence>
<feature type="compositionally biased region" description="Acidic residues" evidence="5">
    <location>
        <begin position="388"/>
        <end position="400"/>
    </location>
</feature>
<dbReference type="OrthoDB" id="514823at2759"/>
<feature type="compositionally biased region" description="Basic and acidic residues" evidence="5">
    <location>
        <begin position="275"/>
        <end position="297"/>
    </location>
</feature>
<protein>
    <recommendedName>
        <fullName evidence="2">DNA polymerase delta subunit 3</fullName>
    </recommendedName>
</protein>
<feature type="compositionally biased region" description="Polar residues" evidence="5">
    <location>
        <begin position="233"/>
        <end position="254"/>
    </location>
</feature>
<keyword evidence="7" id="KW-1185">Reference proteome</keyword>
<organism evidence="6 7">
    <name type="scientific">Mizuhopecten yessoensis</name>
    <name type="common">Japanese scallop</name>
    <name type="synonym">Patinopecten yessoensis</name>
    <dbReference type="NCBI Taxonomy" id="6573"/>
    <lineage>
        <taxon>Eukaryota</taxon>
        <taxon>Metazoa</taxon>
        <taxon>Spiralia</taxon>
        <taxon>Lophotrochozoa</taxon>
        <taxon>Mollusca</taxon>
        <taxon>Bivalvia</taxon>
        <taxon>Autobranchia</taxon>
        <taxon>Pteriomorphia</taxon>
        <taxon>Pectinida</taxon>
        <taxon>Pectinoidea</taxon>
        <taxon>Pectinidae</taxon>
        <taxon>Mizuhopecten</taxon>
    </lineage>
</organism>
<sequence>MLVYILNSRASSRVLVIYKLDICYTRISTESFFLFLKCQKLCKSLMSIILRPKIEYNGDVSKTKVEPEVLIIAGNKKMATDTLYLENLEEYVNDENKIVTYRWFSTNLKVHVNQAKQMLYAFVQDQRNNHDNDNLSVTYFVAGLTKPVNGHQQTHKCTVVKEEDLEAYRSTLSVVTSSHIYSVQRANLKDSCALYTAEYDAIKESSKYTSIKFAKAKLRSGAEIESLCKTSVPQTTETNKQIKTNGTSTTNGQSKPAAKPQQKAGIAGMFAKAAKKPENKKEEPKQEKEVKENKPEKSGTAAKKGGMMSFFSKQTDKKPEQSAREETKQESKPVIKTEKKDDSSPPPQKKKVEPKKATKKTHRKPDSDDESENKKKRRRIKQDLFDSSSEEEDVEIEDDSPVPSPIRELVTVLASDSEEEMEVTEPSPKKRSPQKPSPENRENGERRRKRTRRQVPKTFMDDDGYMVTEKVWESESTDASDVEPPPAVTKETPKPQQKKSPQKSPQKKSPQKKSPPTGSTKQKTMMSFFKKK</sequence>
<accession>A0A210R1H9</accession>
<feature type="compositionally biased region" description="Basic and acidic residues" evidence="5">
    <location>
        <begin position="314"/>
        <end position="343"/>
    </location>
</feature>
<evidence type="ECO:0000256" key="1">
    <source>
        <dbReference type="ARBA" id="ARBA00004123"/>
    </source>
</evidence>
<dbReference type="GO" id="GO:0006297">
    <property type="term" value="P:nucleotide-excision repair, DNA gap filling"/>
    <property type="evidence" value="ECO:0007669"/>
    <property type="project" value="TreeGrafter"/>
</dbReference>
<dbReference type="GO" id="GO:0003887">
    <property type="term" value="F:DNA-directed DNA polymerase activity"/>
    <property type="evidence" value="ECO:0007669"/>
    <property type="project" value="TreeGrafter"/>
</dbReference>
<dbReference type="FunFam" id="3.90.1030.20:FF:000002">
    <property type="entry name" value="DNA polymerase delta subunit"/>
    <property type="match status" value="1"/>
</dbReference>
<evidence type="ECO:0000256" key="4">
    <source>
        <dbReference type="ARBA" id="ARBA00023242"/>
    </source>
</evidence>
<feature type="region of interest" description="Disordered" evidence="5">
    <location>
        <begin position="233"/>
        <end position="532"/>
    </location>
</feature>
<dbReference type="GO" id="GO:1904161">
    <property type="term" value="P:DNA synthesis involved in UV-damage excision repair"/>
    <property type="evidence" value="ECO:0007669"/>
    <property type="project" value="TreeGrafter"/>
</dbReference>
<dbReference type="InterPro" id="IPR019038">
    <property type="entry name" value="POLD3"/>
</dbReference>
<proteinExistence type="predicted"/>
<dbReference type="Pfam" id="PF09507">
    <property type="entry name" value="CDC27"/>
    <property type="match status" value="1"/>
</dbReference>
<dbReference type="EMBL" id="NEDP02000871">
    <property type="protein sequence ID" value="OWF54826.1"/>
    <property type="molecule type" value="Genomic_DNA"/>
</dbReference>
<reference evidence="6 7" key="1">
    <citation type="journal article" date="2017" name="Nat. Ecol. Evol.">
        <title>Scallop genome provides insights into evolution of bilaterian karyotype and development.</title>
        <authorList>
            <person name="Wang S."/>
            <person name="Zhang J."/>
            <person name="Jiao W."/>
            <person name="Li J."/>
            <person name="Xun X."/>
            <person name="Sun Y."/>
            <person name="Guo X."/>
            <person name="Huan P."/>
            <person name="Dong B."/>
            <person name="Zhang L."/>
            <person name="Hu X."/>
            <person name="Sun X."/>
            <person name="Wang J."/>
            <person name="Zhao C."/>
            <person name="Wang Y."/>
            <person name="Wang D."/>
            <person name="Huang X."/>
            <person name="Wang R."/>
            <person name="Lv J."/>
            <person name="Li Y."/>
            <person name="Zhang Z."/>
            <person name="Liu B."/>
            <person name="Lu W."/>
            <person name="Hui Y."/>
            <person name="Liang J."/>
            <person name="Zhou Z."/>
            <person name="Hou R."/>
            <person name="Li X."/>
            <person name="Liu Y."/>
            <person name="Li H."/>
            <person name="Ning X."/>
            <person name="Lin Y."/>
            <person name="Zhao L."/>
            <person name="Xing Q."/>
            <person name="Dou J."/>
            <person name="Li Y."/>
            <person name="Mao J."/>
            <person name="Guo H."/>
            <person name="Dou H."/>
            <person name="Li T."/>
            <person name="Mu C."/>
            <person name="Jiang W."/>
            <person name="Fu Q."/>
            <person name="Fu X."/>
            <person name="Miao Y."/>
            <person name="Liu J."/>
            <person name="Yu Q."/>
            <person name="Li R."/>
            <person name="Liao H."/>
            <person name="Li X."/>
            <person name="Kong Y."/>
            <person name="Jiang Z."/>
            <person name="Chourrout D."/>
            <person name="Li R."/>
            <person name="Bao Z."/>
        </authorList>
    </citation>
    <scope>NUCLEOTIDE SEQUENCE [LARGE SCALE GENOMIC DNA]</scope>
    <source>
        <strain evidence="6 7">PY_sf001</strain>
    </source>
</reference>
<gene>
    <name evidence="6" type="ORF">KP79_PYT20812</name>
</gene>
<keyword evidence="4" id="KW-0539">Nucleus</keyword>
<dbReference type="Proteomes" id="UP000242188">
    <property type="component" value="Unassembled WGS sequence"/>
</dbReference>
<keyword evidence="3" id="KW-0235">DNA replication</keyword>
<name>A0A210R1H9_MIZYE</name>
<dbReference type="PANTHER" id="PTHR17598:SF13">
    <property type="entry name" value="DNA POLYMERASE DELTA SUBUNIT 3"/>
    <property type="match status" value="1"/>
</dbReference>
<evidence type="ECO:0000256" key="3">
    <source>
        <dbReference type="ARBA" id="ARBA00022705"/>
    </source>
</evidence>
<dbReference type="InterPro" id="IPR041913">
    <property type="entry name" value="POLD3_sf"/>
</dbReference>
<dbReference type="GO" id="GO:0043625">
    <property type="term" value="C:delta DNA polymerase complex"/>
    <property type="evidence" value="ECO:0007669"/>
    <property type="project" value="InterPro"/>
</dbReference>
<dbReference type="Gene3D" id="3.90.1030.20">
    <property type="entry name" value="DNA polymerase delta, p66 (Cdc27) subunit, wHTH domain"/>
    <property type="match status" value="1"/>
</dbReference>
<comment type="subcellular location">
    <subcellularLocation>
        <location evidence="1">Nucleus</location>
    </subcellularLocation>
</comment>
<dbReference type="AlphaFoldDB" id="A0A210R1H9"/>
<dbReference type="PANTHER" id="PTHR17598">
    <property type="entry name" value="DNA POLYMERASE DELTA SUBUNIT 3"/>
    <property type="match status" value="1"/>
</dbReference>
<dbReference type="GO" id="GO:0006271">
    <property type="term" value="P:DNA strand elongation involved in DNA replication"/>
    <property type="evidence" value="ECO:0007669"/>
    <property type="project" value="TreeGrafter"/>
</dbReference>
<feature type="compositionally biased region" description="Basic residues" evidence="5">
    <location>
        <begin position="446"/>
        <end position="455"/>
    </location>
</feature>
<evidence type="ECO:0000313" key="6">
    <source>
        <dbReference type="EMBL" id="OWF54826.1"/>
    </source>
</evidence>